<keyword evidence="4" id="KW-1185">Reference proteome</keyword>
<dbReference type="InterPro" id="IPR023393">
    <property type="entry name" value="START-like_dom_sf"/>
</dbReference>
<evidence type="ECO:0000313" key="3">
    <source>
        <dbReference type="EMBL" id="QYO76323.1"/>
    </source>
</evidence>
<protein>
    <submittedName>
        <fullName evidence="3">SRPBCC domain-containing protein</fullName>
    </submittedName>
</protein>
<evidence type="ECO:0000313" key="4">
    <source>
        <dbReference type="Proteomes" id="UP000825799"/>
    </source>
</evidence>
<dbReference type="InterPro" id="IPR013538">
    <property type="entry name" value="ASHA1/2-like_C"/>
</dbReference>
<dbReference type="RefSeq" id="WP_220304812.1">
    <property type="nucleotide sequence ID" value="NZ_CP080590.1"/>
</dbReference>
<organism evidence="3 4">
    <name type="scientific">Devosia salina</name>
    <dbReference type="NCBI Taxonomy" id="2860336"/>
    <lineage>
        <taxon>Bacteria</taxon>
        <taxon>Pseudomonadati</taxon>
        <taxon>Pseudomonadota</taxon>
        <taxon>Alphaproteobacteria</taxon>
        <taxon>Hyphomicrobiales</taxon>
        <taxon>Devosiaceae</taxon>
        <taxon>Devosia</taxon>
    </lineage>
</organism>
<dbReference type="Gene3D" id="3.30.530.20">
    <property type="match status" value="1"/>
</dbReference>
<accession>A0ABX8WD42</accession>
<feature type="domain" description="Activator of Hsp90 ATPase homologue 1/2-like C-terminal" evidence="2">
    <location>
        <begin position="38"/>
        <end position="127"/>
    </location>
</feature>
<evidence type="ECO:0000259" key="2">
    <source>
        <dbReference type="Pfam" id="PF08327"/>
    </source>
</evidence>
<gene>
    <name evidence="3" type="ORF">K1X15_17190</name>
</gene>
<proteinExistence type="inferred from homology"/>
<reference evidence="3 4" key="1">
    <citation type="submission" date="2021-08" db="EMBL/GenBank/DDBJ databases">
        <title>Devosia salina sp. nov., isolated from the South China Sea sediment.</title>
        <authorList>
            <person name="Zhou Z."/>
        </authorList>
    </citation>
    <scope>NUCLEOTIDE SEQUENCE [LARGE SCALE GENOMIC DNA]</scope>
    <source>
        <strain evidence="3 4">SCS-3</strain>
    </source>
</reference>
<dbReference type="SUPFAM" id="SSF55961">
    <property type="entry name" value="Bet v1-like"/>
    <property type="match status" value="1"/>
</dbReference>
<comment type="similarity">
    <text evidence="1">Belongs to the AHA1 family.</text>
</comment>
<dbReference type="Proteomes" id="UP000825799">
    <property type="component" value="Chromosome"/>
</dbReference>
<sequence length="153" mass="17015">MIAPVRHELTVPLAPALAFDLFLRRMGEWWPLLTHSVWEAAARGCTVEPRVGGRILEQGPDGAIAHWGTILAIEEGARVLIDWHPGHDPAQSTELEIWFTPSATGTRLVLEHRNWERRGDLATTMRDNYETGWIMVLGLYAERAACPAATPAS</sequence>
<evidence type="ECO:0000256" key="1">
    <source>
        <dbReference type="ARBA" id="ARBA00006817"/>
    </source>
</evidence>
<dbReference type="Pfam" id="PF08327">
    <property type="entry name" value="AHSA1"/>
    <property type="match status" value="1"/>
</dbReference>
<dbReference type="EMBL" id="CP080590">
    <property type="protein sequence ID" value="QYO76323.1"/>
    <property type="molecule type" value="Genomic_DNA"/>
</dbReference>
<name>A0ABX8WD42_9HYPH</name>